<dbReference type="InParanoid" id="A0A166B4B9"/>
<dbReference type="Proteomes" id="UP000077266">
    <property type="component" value="Unassembled WGS sequence"/>
</dbReference>
<proteinExistence type="predicted"/>
<feature type="compositionally biased region" description="Low complexity" evidence="2">
    <location>
        <begin position="11"/>
        <end position="23"/>
    </location>
</feature>
<evidence type="ECO:0000313" key="4">
    <source>
        <dbReference type="Proteomes" id="UP000077266"/>
    </source>
</evidence>
<evidence type="ECO:0000313" key="3">
    <source>
        <dbReference type="EMBL" id="KZV97779.1"/>
    </source>
</evidence>
<reference evidence="3 4" key="1">
    <citation type="journal article" date="2016" name="Mol. Biol. Evol.">
        <title>Comparative Genomics of Early-Diverging Mushroom-Forming Fungi Provides Insights into the Origins of Lignocellulose Decay Capabilities.</title>
        <authorList>
            <person name="Nagy L.G."/>
            <person name="Riley R."/>
            <person name="Tritt A."/>
            <person name="Adam C."/>
            <person name="Daum C."/>
            <person name="Floudas D."/>
            <person name="Sun H."/>
            <person name="Yadav J.S."/>
            <person name="Pangilinan J."/>
            <person name="Larsson K.H."/>
            <person name="Matsuura K."/>
            <person name="Barry K."/>
            <person name="Labutti K."/>
            <person name="Kuo R."/>
            <person name="Ohm R.A."/>
            <person name="Bhattacharya S.S."/>
            <person name="Shirouzu T."/>
            <person name="Yoshinaga Y."/>
            <person name="Martin F.M."/>
            <person name="Grigoriev I.V."/>
            <person name="Hibbett D.S."/>
        </authorList>
    </citation>
    <scope>NUCLEOTIDE SEQUENCE [LARGE SCALE GENOMIC DNA]</scope>
    <source>
        <strain evidence="3 4">HHB12029</strain>
    </source>
</reference>
<feature type="compositionally biased region" description="Basic and acidic residues" evidence="2">
    <location>
        <begin position="25"/>
        <end position="35"/>
    </location>
</feature>
<keyword evidence="4" id="KW-1185">Reference proteome</keyword>
<feature type="compositionally biased region" description="Polar residues" evidence="2">
    <location>
        <begin position="96"/>
        <end position="107"/>
    </location>
</feature>
<feature type="region of interest" description="Disordered" evidence="2">
    <location>
        <begin position="1"/>
        <end position="125"/>
    </location>
</feature>
<keyword evidence="1" id="KW-0175">Coiled coil</keyword>
<dbReference type="EMBL" id="KV425926">
    <property type="protein sequence ID" value="KZV97779.1"/>
    <property type="molecule type" value="Genomic_DNA"/>
</dbReference>
<sequence length="201" mass="21967">MPGTFASGSDSPSPRAATSTPSRIGRVEAWLRAETDPVPANEPAAAQDVPEGVPPPSLHEVVSLVGPAPESSSSRSHNRTIDSSSASRIHGLHGSPSPSQLSMSTIRLSEPALSSAADQTDSDSPIDIIIRELKNVKRQLRAQERENAVKSKTMEQLKREKGALHERCTALEKRDKAREKELKDALRRIESLERYVRCHHD</sequence>
<feature type="compositionally biased region" description="Polar residues" evidence="2">
    <location>
        <begin position="70"/>
        <end position="87"/>
    </location>
</feature>
<feature type="coiled-coil region" evidence="1">
    <location>
        <begin position="126"/>
        <end position="174"/>
    </location>
</feature>
<name>A0A166B4B9_EXIGL</name>
<feature type="compositionally biased region" description="Polar residues" evidence="2">
    <location>
        <begin position="1"/>
        <end position="10"/>
    </location>
</feature>
<gene>
    <name evidence="3" type="ORF">EXIGLDRAFT_729884</name>
</gene>
<organism evidence="3 4">
    <name type="scientific">Exidia glandulosa HHB12029</name>
    <dbReference type="NCBI Taxonomy" id="1314781"/>
    <lineage>
        <taxon>Eukaryota</taxon>
        <taxon>Fungi</taxon>
        <taxon>Dikarya</taxon>
        <taxon>Basidiomycota</taxon>
        <taxon>Agaricomycotina</taxon>
        <taxon>Agaricomycetes</taxon>
        <taxon>Auriculariales</taxon>
        <taxon>Exidiaceae</taxon>
        <taxon>Exidia</taxon>
    </lineage>
</organism>
<evidence type="ECO:0000256" key="1">
    <source>
        <dbReference type="SAM" id="Coils"/>
    </source>
</evidence>
<dbReference type="AlphaFoldDB" id="A0A166B4B9"/>
<protein>
    <submittedName>
        <fullName evidence="3">Uncharacterized protein</fullName>
    </submittedName>
</protein>
<feature type="non-terminal residue" evidence="3">
    <location>
        <position position="201"/>
    </location>
</feature>
<accession>A0A166B4B9</accession>
<evidence type="ECO:0000256" key="2">
    <source>
        <dbReference type="SAM" id="MobiDB-lite"/>
    </source>
</evidence>